<reference evidence="9 10" key="1">
    <citation type="submission" date="2016-10" db="EMBL/GenBank/DDBJ databases">
        <authorList>
            <person name="de Groot N.N."/>
        </authorList>
    </citation>
    <scope>NUCLEOTIDE SEQUENCE [LARGE SCALE GENOMIC DNA]</scope>
    <source>
        <strain evidence="9 10">DSM 21633</strain>
    </source>
</reference>
<keyword evidence="6 7" id="KW-0472">Membrane</keyword>
<evidence type="ECO:0000259" key="8">
    <source>
        <dbReference type="PROSITE" id="PS50850"/>
    </source>
</evidence>
<protein>
    <submittedName>
        <fullName evidence="9">Predicted arabinose efflux permease, MFS family</fullName>
    </submittedName>
</protein>
<dbReference type="InterPro" id="IPR011701">
    <property type="entry name" value="MFS"/>
</dbReference>
<dbReference type="InterPro" id="IPR036259">
    <property type="entry name" value="MFS_trans_sf"/>
</dbReference>
<evidence type="ECO:0000256" key="4">
    <source>
        <dbReference type="ARBA" id="ARBA00022692"/>
    </source>
</evidence>
<feature type="transmembrane region" description="Helical" evidence="7">
    <location>
        <begin position="372"/>
        <end position="392"/>
    </location>
</feature>
<comment type="subcellular location">
    <subcellularLocation>
        <location evidence="1">Cell membrane</location>
        <topology evidence="1">Multi-pass membrane protein</topology>
    </subcellularLocation>
</comment>
<dbReference type="PANTHER" id="PTHR23513:SF6">
    <property type="entry name" value="MAJOR FACILITATOR SUPERFAMILY ASSOCIATED DOMAIN-CONTAINING PROTEIN"/>
    <property type="match status" value="1"/>
</dbReference>
<feature type="transmembrane region" description="Helical" evidence="7">
    <location>
        <begin position="251"/>
        <end position="274"/>
    </location>
</feature>
<keyword evidence="5 7" id="KW-1133">Transmembrane helix</keyword>
<feature type="transmembrane region" description="Helical" evidence="7">
    <location>
        <begin position="140"/>
        <end position="164"/>
    </location>
</feature>
<dbReference type="PROSITE" id="PS50850">
    <property type="entry name" value="MFS"/>
    <property type="match status" value="1"/>
</dbReference>
<feature type="transmembrane region" description="Helical" evidence="7">
    <location>
        <begin position="217"/>
        <end position="239"/>
    </location>
</feature>
<feature type="transmembrane region" description="Helical" evidence="7">
    <location>
        <begin position="74"/>
        <end position="96"/>
    </location>
</feature>
<dbReference type="AlphaFoldDB" id="A0A1H9F5T5"/>
<feature type="transmembrane region" description="Helical" evidence="7">
    <location>
        <begin position="346"/>
        <end position="366"/>
    </location>
</feature>
<evidence type="ECO:0000256" key="3">
    <source>
        <dbReference type="ARBA" id="ARBA00022475"/>
    </source>
</evidence>
<dbReference type="GO" id="GO:0005886">
    <property type="term" value="C:plasma membrane"/>
    <property type="evidence" value="ECO:0007669"/>
    <property type="project" value="UniProtKB-SubCell"/>
</dbReference>
<dbReference type="SUPFAM" id="SSF103473">
    <property type="entry name" value="MFS general substrate transporter"/>
    <property type="match status" value="1"/>
</dbReference>
<feature type="transmembrane region" description="Helical" evidence="7">
    <location>
        <begin position="303"/>
        <end position="325"/>
    </location>
</feature>
<proteinExistence type="predicted"/>
<keyword evidence="2" id="KW-0813">Transport</keyword>
<evidence type="ECO:0000256" key="6">
    <source>
        <dbReference type="ARBA" id="ARBA00023136"/>
    </source>
</evidence>
<evidence type="ECO:0000313" key="10">
    <source>
        <dbReference type="Proteomes" id="UP000199427"/>
    </source>
</evidence>
<evidence type="ECO:0000256" key="7">
    <source>
        <dbReference type="SAM" id="Phobius"/>
    </source>
</evidence>
<name>A0A1H9F5T5_9BACI</name>
<evidence type="ECO:0000313" key="9">
    <source>
        <dbReference type="EMBL" id="SEQ33229.1"/>
    </source>
</evidence>
<gene>
    <name evidence="9" type="ORF">SAMN05216362_11139</name>
</gene>
<accession>A0A1H9F5T5</accession>
<sequence length="406" mass="45068">MNSLLKNRSFISVWLGNGVPELGGAFGTFCMSILVYRLTGSPFALGSMWILYYATSLILQLIIGPYIDRWSRKWIMVLTQWTRGIIFLLPLLALAMGQLEVWQLYGVQILIGIITPLYVPANQAITPTIVNKEQLATANGYLESTVRVMTVVAPIGAGVVVQYLSVELTLAMVSTLLLLSGFLILQVQEKRGPRDIRKPWIQEFVEGTSFFFTQKMIVWLGIFVGFVQLGVGVTIVIRIPYIIDVLSGTEFHYGLFLAGFPIGYVIGTLLIGYIKINSRRLLMLGALFIGGMTFIALGLNHSIYLAIFTESIGGVMMAIFSIHNITLVQQVVPNRLMGKVVSVRMLIVRGAMLLGLMMGSVFSELYGIRPMYFMIGGIICLTSLLGILLPYFKFIDEKPHDEKLAS</sequence>
<dbReference type="Proteomes" id="UP000199427">
    <property type="component" value="Unassembled WGS sequence"/>
</dbReference>
<organism evidence="9 10">
    <name type="scientific">Piscibacillus halophilus</name>
    <dbReference type="NCBI Taxonomy" id="571933"/>
    <lineage>
        <taxon>Bacteria</taxon>
        <taxon>Bacillati</taxon>
        <taxon>Bacillota</taxon>
        <taxon>Bacilli</taxon>
        <taxon>Bacillales</taxon>
        <taxon>Bacillaceae</taxon>
        <taxon>Piscibacillus</taxon>
    </lineage>
</organism>
<dbReference type="Pfam" id="PF07690">
    <property type="entry name" value="MFS_1"/>
    <property type="match status" value="1"/>
</dbReference>
<feature type="transmembrane region" description="Helical" evidence="7">
    <location>
        <begin position="48"/>
        <end position="67"/>
    </location>
</feature>
<keyword evidence="10" id="KW-1185">Reference proteome</keyword>
<evidence type="ECO:0000256" key="1">
    <source>
        <dbReference type="ARBA" id="ARBA00004651"/>
    </source>
</evidence>
<feature type="transmembrane region" description="Helical" evidence="7">
    <location>
        <begin position="102"/>
        <end position="119"/>
    </location>
</feature>
<dbReference type="STRING" id="571933.SAMN05216362_11139"/>
<feature type="transmembrane region" description="Helical" evidence="7">
    <location>
        <begin position="12"/>
        <end position="36"/>
    </location>
</feature>
<feature type="transmembrane region" description="Helical" evidence="7">
    <location>
        <begin position="281"/>
        <end position="297"/>
    </location>
</feature>
<dbReference type="CDD" id="cd06173">
    <property type="entry name" value="MFS_MefA_like"/>
    <property type="match status" value="1"/>
</dbReference>
<dbReference type="PANTHER" id="PTHR23513">
    <property type="entry name" value="INTEGRAL MEMBRANE EFFLUX PROTEIN-RELATED"/>
    <property type="match status" value="1"/>
</dbReference>
<evidence type="ECO:0000256" key="5">
    <source>
        <dbReference type="ARBA" id="ARBA00022989"/>
    </source>
</evidence>
<dbReference type="EMBL" id="FOES01000011">
    <property type="protein sequence ID" value="SEQ33229.1"/>
    <property type="molecule type" value="Genomic_DNA"/>
</dbReference>
<dbReference type="InterPro" id="IPR020846">
    <property type="entry name" value="MFS_dom"/>
</dbReference>
<feature type="domain" description="Major facilitator superfamily (MFS) profile" evidence="8">
    <location>
        <begin position="214"/>
        <end position="406"/>
    </location>
</feature>
<keyword evidence="3" id="KW-1003">Cell membrane</keyword>
<keyword evidence="4 7" id="KW-0812">Transmembrane</keyword>
<dbReference type="GO" id="GO:0022857">
    <property type="term" value="F:transmembrane transporter activity"/>
    <property type="evidence" value="ECO:0007669"/>
    <property type="project" value="InterPro"/>
</dbReference>
<evidence type="ECO:0000256" key="2">
    <source>
        <dbReference type="ARBA" id="ARBA00022448"/>
    </source>
</evidence>
<feature type="transmembrane region" description="Helical" evidence="7">
    <location>
        <begin position="170"/>
        <end position="187"/>
    </location>
</feature>
<dbReference type="Gene3D" id="1.20.1250.20">
    <property type="entry name" value="MFS general substrate transporter like domains"/>
    <property type="match status" value="2"/>
</dbReference>